<dbReference type="Proteomes" id="UP000203229">
    <property type="component" value="Chromosome"/>
</dbReference>
<feature type="transmembrane region" description="Helical" evidence="1">
    <location>
        <begin position="46"/>
        <end position="69"/>
    </location>
</feature>
<keyword evidence="1" id="KW-0472">Membrane</keyword>
<name>A0A222EPX5_9MOLU</name>
<dbReference type="AlphaFoldDB" id="A0A222EPX5"/>
<proteinExistence type="predicted"/>
<keyword evidence="1" id="KW-0812">Transmembrane</keyword>
<evidence type="ECO:0008006" key="4">
    <source>
        <dbReference type="Google" id="ProtNLM"/>
    </source>
</evidence>
<keyword evidence="3" id="KW-1185">Reference proteome</keyword>
<organism evidence="2 3">
    <name type="scientific">Spiroplasma corruscae</name>
    <dbReference type="NCBI Taxonomy" id="216934"/>
    <lineage>
        <taxon>Bacteria</taxon>
        <taxon>Bacillati</taxon>
        <taxon>Mycoplasmatota</taxon>
        <taxon>Mollicutes</taxon>
        <taxon>Entomoplasmatales</taxon>
        <taxon>Spiroplasmataceae</taxon>
        <taxon>Spiroplasma</taxon>
    </lineage>
</organism>
<sequence length="112" mass="13750">MNYFNIYEIIGLITSIIFLIWSIYWLTKLIIINKIDKNISKIQLTFNVIIVIVNLYFFLCFMFFIFFYLNSFLYMKVNTSISLMFYIYELIYYMYFGLIRKVKNKKIINNKS</sequence>
<dbReference type="KEGG" id="scou:SCORR_v1c06390"/>
<evidence type="ECO:0000313" key="3">
    <source>
        <dbReference type="Proteomes" id="UP000203229"/>
    </source>
</evidence>
<dbReference type="EMBL" id="CP022535">
    <property type="protein sequence ID" value="ASP28411.1"/>
    <property type="molecule type" value="Genomic_DNA"/>
</dbReference>
<evidence type="ECO:0000256" key="1">
    <source>
        <dbReference type="SAM" id="Phobius"/>
    </source>
</evidence>
<accession>A0A222EPX5</accession>
<evidence type="ECO:0000313" key="2">
    <source>
        <dbReference type="EMBL" id="ASP28411.1"/>
    </source>
</evidence>
<feature type="transmembrane region" description="Helical" evidence="1">
    <location>
        <begin position="81"/>
        <end position="99"/>
    </location>
</feature>
<feature type="transmembrane region" description="Helical" evidence="1">
    <location>
        <begin position="6"/>
        <end position="26"/>
    </location>
</feature>
<keyword evidence="1" id="KW-1133">Transmembrane helix</keyword>
<gene>
    <name evidence="2" type="ORF">SCORR_v1c06390</name>
</gene>
<reference evidence="2 3" key="1">
    <citation type="submission" date="2017-07" db="EMBL/GenBank/DDBJ databases">
        <title>Complete genome sequence of Spiroplasma corruscae EC-1 (DSM 19793).</title>
        <authorList>
            <person name="Tsai Y.-M."/>
            <person name="Lo W.-S."/>
            <person name="Kuo C.-H."/>
        </authorList>
    </citation>
    <scope>NUCLEOTIDE SEQUENCE [LARGE SCALE GENOMIC DNA]</scope>
    <source>
        <strain evidence="2 3">EC-1</strain>
    </source>
</reference>
<protein>
    <recommendedName>
        <fullName evidence="4">Transmembrane protein</fullName>
    </recommendedName>
</protein>